<dbReference type="RefSeq" id="WP_344944982.1">
    <property type="nucleotide sequence ID" value="NZ_BAABDC010000002.1"/>
</dbReference>
<comment type="caution">
    <text evidence="1">The sequence shown here is derived from an EMBL/GenBank/DDBJ whole genome shotgun (WGS) entry which is preliminary data.</text>
</comment>
<accession>A0ABP7DE57</accession>
<dbReference type="InterPro" id="IPR019587">
    <property type="entry name" value="Polyketide_cyclase/dehydratase"/>
</dbReference>
<keyword evidence="2" id="KW-1185">Reference proteome</keyword>
<proteinExistence type="predicted"/>
<name>A0ABP7DE57_9MICO</name>
<reference evidence="2" key="1">
    <citation type="journal article" date="2019" name="Int. J. Syst. Evol. Microbiol.">
        <title>The Global Catalogue of Microorganisms (GCM) 10K type strain sequencing project: providing services to taxonomists for standard genome sequencing and annotation.</title>
        <authorList>
            <consortium name="The Broad Institute Genomics Platform"/>
            <consortium name="The Broad Institute Genome Sequencing Center for Infectious Disease"/>
            <person name="Wu L."/>
            <person name="Ma J."/>
        </authorList>
    </citation>
    <scope>NUCLEOTIDE SEQUENCE [LARGE SCALE GENOMIC DNA]</scope>
    <source>
        <strain evidence="2">JCM 17125</strain>
    </source>
</reference>
<sequence length="152" mass="16616">MSTTTRTIHATPDAVFDVLADGWSYSQWVVGASRVRDVTDGWPAEGTHIHHSVGAWPLLIDDATTVRSCDRPNHLELTVRAWPSGEGIVRVTCRPNGTDTDVTIEEDATKGPATLIPKPARDLVLDRRNRESLRRLAILAERTATALGRGAL</sequence>
<dbReference type="Pfam" id="PF10604">
    <property type="entry name" value="Polyketide_cyc2"/>
    <property type="match status" value="1"/>
</dbReference>
<dbReference type="Proteomes" id="UP001501468">
    <property type="component" value="Unassembled WGS sequence"/>
</dbReference>
<evidence type="ECO:0000313" key="2">
    <source>
        <dbReference type="Proteomes" id="UP001501468"/>
    </source>
</evidence>
<organism evidence="1 2">
    <name type="scientific">Terrabacter ginsenosidimutans</name>
    <dbReference type="NCBI Taxonomy" id="490575"/>
    <lineage>
        <taxon>Bacteria</taxon>
        <taxon>Bacillati</taxon>
        <taxon>Actinomycetota</taxon>
        <taxon>Actinomycetes</taxon>
        <taxon>Micrococcales</taxon>
        <taxon>Intrasporangiaceae</taxon>
        <taxon>Terrabacter</taxon>
    </lineage>
</organism>
<protein>
    <submittedName>
        <fullName evidence="1">SRPBCC family protein</fullName>
    </submittedName>
</protein>
<dbReference type="CDD" id="cd07812">
    <property type="entry name" value="SRPBCC"/>
    <property type="match status" value="1"/>
</dbReference>
<dbReference type="EMBL" id="BAABDC010000002">
    <property type="protein sequence ID" value="GAA3703063.1"/>
    <property type="molecule type" value="Genomic_DNA"/>
</dbReference>
<dbReference type="InterPro" id="IPR023393">
    <property type="entry name" value="START-like_dom_sf"/>
</dbReference>
<dbReference type="SUPFAM" id="SSF55961">
    <property type="entry name" value="Bet v1-like"/>
    <property type="match status" value="1"/>
</dbReference>
<dbReference type="Gene3D" id="3.30.530.20">
    <property type="match status" value="1"/>
</dbReference>
<gene>
    <name evidence="1" type="ORF">GCM10022399_19410</name>
</gene>
<evidence type="ECO:0000313" key="1">
    <source>
        <dbReference type="EMBL" id="GAA3703063.1"/>
    </source>
</evidence>